<dbReference type="Proteomes" id="UP000050794">
    <property type="component" value="Unassembled WGS sequence"/>
</dbReference>
<name>A0A183VGM8_TOXCA</name>
<dbReference type="GO" id="GO:0036038">
    <property type="term" value="C:MKS complex"/>
    <property type="evidence" value="ECO:0007669"/>
    <property type="project" value="InterPro"/>
</dbReference>
<dbReference type="InterPro" id="IPR019170">
    <property type="entry name" value="Meckelin"/>
</dbReference>
<reference evidence="3" key="1">
    <citation type="submission" date="2016-06" db="UniProtKB">
        <authorList>
            <consortium name="WormBaseParasite"/>
        </authorList>
    </citation>
    <scope>IDENTIFICATION</scope>
</reference>
<keyword evidence="1" id="KW-0812">Transmembrane</keyword>
<dbReference type="GO" id="GO:0060271">
    <property type="term" value="P:cilium assembly"/>
    <property type="evidence" value="ECO:0007669"/>
    <property type="project" value="InterPro"/>
</dbReference>
<dbReference type="WBParaSite" id="TCNE_0001990201-mRNA-1">
    <property type="protein sequence ID" value="TCNE_0001990201-mRNA-1"/>
    <property type="gene ID" value="TCNE_0001990201"/>
</dbReference>
<dbReference type="Pfam" id="PF09773">
    <property type="entry name" value="Meckelin"/>
    <property type="match status" value="1"/>
</dbReference>
<keyword evidence="1" id="KW-1133">Transmembrane helix</keyword>
<keyword evidence="2" id="KW-1185">Reference proteome</keyword>
<evidence type="ECO:0000256" key="1">
    <source>
        <dbReference type="SAM" id="Phobius"/>
    </source>
</evidence>
<sequence>LSRFALNSCLYLVIAMAQWIFHVLIVERILIDPFHNIIDLCSIANISVLSLTHPLYGYYIHGRSVHGRADTDMLHMNQYLQNERDNLCGQRGLEPGSELQTFAVSLPKAFREQFDEIITKAQTTQTVRLSGTEATTAKIEKVAQASASVHEEINQYLIEFIDHSNTNADYVVRDLSFLEGAFDLEFSDTTQLGSFAR</sequence>
<evidence type="ECO:0000313" key="2">
    <source>
        <dbReference type="Proteomes" id="UP000050794"/>
    </source>
</evidence>
<dbReference type="AlphaFoldDB" id="A0A183VGM8"/>
<feature type="transmembrane region" description="Helical" evidence="1">
    <location>
        <begin position="9"/>
        <end position="31"/>
    </location>
</feature>
<organism evidence="2 3">
    <name type="scientific">Toxocara canis</name>
    <name type="common">Canine roundworm</name>
    <dbReference type="NCBI Taxonomy" id="6265"/>
    <lineage>
        <taxon>Eukaryota</taxon>
        <taxon>Metazoa</taxon>
        <taxon>Ecdysozoa</taxon>
        <taxon>Nematoda</taxon>
        <taxon>Chromadorea</taxon>
        <taxon>Rhabditida</taxon>
        <taxon>Spirurina</taxon>
        <taxon>Ascaridomorpha</taxon>
        <taxon>Ascaridoidea</taxon>
        <taxon>Toxocaridae</taxon>
        <taxon>Toxocara</taxon>
    </lineage>
</organism>
<keyword evidence="1" id="KW-0472">Membrane</keyword>
<proteinExistence type="predicted"/>
<protein>
    <submittedName>
        <fullName evidence="3">Meckelin</fullName>
    </submittedName>
</protein>
<dbReference type="PANTHER" id="PTHR21274:SF0">
    <property type="entry name" value="MECKELIN"/>
    <property type="match status" value="1"/>
</dbReference>
<dbReference type="PANTHER" id="PTHR21274">
    <property type="entry name" value="MECKELIN"/>
    <property type="match status" value="1"/>
</dbReference>
<accession>A0A183VGM8</accession>
<evidence type="ECO:0000313" key="3">
    <source>
        <dbReference type="WBParaSite" id="TCNE_0001990201-mRNA-1"/>
    </source>
</evidence>